<evidence type="ECO:0000313" key="6">
    <source>
        <dbReference type="Proteomes" id="UP001234585"/>
    </source>
</evidence>
<dbReference type="RefSeq" id="WP_306039020.1">
    <property type="nucleotide sequence ID" value="NZ_CP132303.1"/>
</dbReference>
<dbReference type="PRINTS" id="PR00038">
    <property type="entry name" value="HTHLUXR"/>
</dbReference>
<dbReference type="PANTHER" id="PTHR44688:SF16">
    <property type="entry name" value="DNA-BINDING TRANSCRIPTIONAL ACTIVATOR DEVR_DOSR"/>
    <property type="match status" value="1"/>
</dbReference>
<reference evidence="5 6" key="1">
    <citation type="submission" date="2023-08" db="EMBL/GenBank/DDBJ databases">
        <title>Pathogen: clinical or host-associated sample.</title>
        <authorList>
            <person name="Hergert J."/>
            <person name="Casey R."/>
            <person name="Wagner J."/>
            <person name="Young E.L."/>
            <person name="Oakeson K.F."/>
        </authorList>
    </citation>
    <scope>NUCLEOTIDE SEQUENCE [LARGE SCALE GENOMIC DNA]</scope>
    <source>
        <strain evidence="5 6">1760953</strain>
        <plasmid evidence="5 6">unnamed1</plasmid>
    </source>
</reference>
<dbReference type="PANTHER" id="PTHR44688">
    <property type="entry name" value="DNA-BINDING TRANSCRIPTIONAL ACTIVATOR DEVR_DOSR"/>
    <property type="match status" value="1"/>
</dbReference>
<evidence type="ECO:0000256" key="1">
    <source>
        <dbReference type="ARBA" id="ARBA00023015"/>
    </source>
</evidence>
<dbReference type="InterPro" id="IPR016032">
    <property type="entry name" value="Sig_transdc_resp-reg_C-effctor"/>
</dbReference>
<keyword evidence="1" id="KW-0805">Transcription regulation</keyword>
<evidence type="ECO:0000256" key="2">
    <source>
        <dbReference type="ARBA" id="ARBA00023125"/>
    </source>
</evidence>
<organism evidence="5 6">
    <name type="scientific">Shinella sumterensis</name>
    <dbReference type="NCBI Taxonomy" id="1967501"/>
    <lineage>
        <taxon>Bacteria</taxon>
        <taxon>Pseudomonadati</taxon>
        <taxon>Pseudomonadota</taxon>
        <taxon>Alphaproteobacteria</taxon>
        <taxon>Hyphomicrobiales</taxon>
        <taxon>Rhizobiaceae</taxon>
        <taxon>Shinella</taxon>
    </lineage>
</organism>
<geneLocation type="plasmid" evidence="5 6">
    <name>unnamed1</name>
</geneLocation>
<evidence type="ECO:0000259" key="4">
    <source>
        <dbReference type="PROSITE" id="PS50043"/>
    </source>
</evidence>
<feature type="domain" description="HTH luxR-type" evidence="4">
    <location>
        <begin position="293"/>
        <end position="358"/>
    </location>
</feature>
<dbReference type="InterPro" id="IPR000792">
    <property type="entry name" value="Tscrpt_reg_LuxR_C"/>
</dbReference>
<dbReference type="SMART" id="SM00421">
    <property type="entry name" value="HTH_LUXR"/>
    <property type="match status" value="1"/>
</dbReference>
<dbReference type="EMBL" id="CP132303">
    <property type="protein sequence ID" value="WLR99728.1"/>
    <property type="molecule type" value="Genomic_DNA"/>
</dbReference>
<keyword evidence="6" id="KW-1185">Reference proteome</keyword>
<dbReference type="AlphaFoldDB" id="A0AA50CPH0"/>
<dbReference type="CDD" id="cd06170">
    <property type="entry name" value="LuxR_C_like"/>
    <property type="match status" value="1"/>
</dbReference>
<dbReference type="PROSITE" id="PS50043">
    <property type="entry name" value="HTH_LUXR_2"/>
    <property type="match status" value="1"/>
</dbReference>
<proteinExistence type="predicted"/>
<keyword evidence="2" id="KW-0238">DNA-binding</keyword>
<dbReference type="Gene3D" id="1.10.10.10">
    <property type="entry name" value="Winged helix-like DNA-binding domain superfamily/Winged helix DNA-binding domain"/>
    <property type="match status" value="1"/>
</dbReference>
<dbReference type="InterPro" id="IPR036388">
    <property type="entry name" value="WH-like_DNA-bd_sf"/>
</dbReference>
<dbReference type="GO" id="GO:0003677">
    <property type="term" value="F:DNA binding"/>
    <property type="evidence" value="ECO:0007669"/>
    <property type="project" value="UniProtKB-KW"/>
</dbReference>
<gene>
    <name evidence="5" type="ORF">Q9313_23490</name>
</gene>
<dbReference type="GO" id="GO:0006355">
    <property type="term" value="P:regulation of DNA-templated transcription"/>
    <property type="evidence" value="ECO:0007669"/>
    <property type="project" value="InterPro"/>
</dbReference>
<accession>A0AA50CPH0</accession>
<keyword evidence="5" id="KW-0614">Plasmid</keyword>
<dbReference type="Pfam" id="PF00196">
    <property type="entry name" value="GerE"/>
    <property type="match status" value="1"/>
</dbReference>
<protein>
    <submittedName>
        <fullName evidence="5">LuxR C-terminal-related transcriptional regulator</fullName>
    </submittedName>
</protein>
<keyword evidence="3" id="KW-0804">Transcription</keyword>
<evidence type="ECO:0000256" key="3">
    <source>
        <dbReference type="ARBA" id="ARBA00023163"/>
    </source>
</evidence>
<dbReference type="SUPFAM" id="SSF46894">
    <property type="entry name" value="C-terminal effector domain of the bipartite response regulators"/>
    <property type="match status" value="1"/>
</dbReference>
<evidence type="ECO:0000313" key="5">
    <source>
        <dbReference type="EMBL" id="WLR99728.1"/>
    </source>
</evidence>
<name>A0AA50CPH0_9HYPH</name>
<sequence length="358" mass="40035">MKIASIDETPLKDPFMSKSMPLSTASGLPQGFGALMAAALRNLGHPNFYESMVEFVRQMIPCDLWIIARYDALSKPLIVSENGMNVNAKALYSDRMWQRDPLSKRTDQADARVFSLGQLRSNGTLDRVYARYVDSTLGIEDELALLFPISDGSFLALCLDRQGNLFSQEELALARELQTMLVEMHNQHILRAIDRQVSLFLHHNTSGKPEVMIMNANNTVLYQSDTWSLAAAQAFDREPQPAEIGSVRIAETSGRDGWSLTRLNDDCPDAILAGAEVYLLRRNSFGLDDRLSHFARVHQLTQRQQEILALSLKGYSNAAIAAQLNITTGGVKNHKLRLYEKLDITTERELISAVLSHL</sequence>
<dbReference type="Proteomes" id="UP001234585">
    <property type="component" value="Plasmid unnamed1"/>
</dbReference>